<dbReference type="PANTHER" id="PTHR46967">
    <property type="entry name" value="INSULIN-LIKE GROWTH FACTOR BINDING PROTEIN,N-TERMINAL"/>
    <property type="match status" value="1"/>
</dbReference>
<dbReference type="EMBL" id="BLQM01000425">
    <property type="protein sequence ID" value="GMH89177.1"/>
    <property type="molecule type" value="Genomic_DNA"/>
</dbReference>
<feature type="region of interest" description="Disordered" evidence="1">
    <location>
        <begin position="1264"/>
        <end position="1303"/>
    </location>
</feature>
<reference evidence="5" key="1">
    <citation type="journal article" date="2023" name="Commun. Biol.">
        <title>Genome analysis of Parmales, the sister group of diatoms, reveals the evolutionary specialization of diatoms from phago-mixotrophs to photoautotrophs.</title>
        <authorList>
            <person name="Ban H."/>
            <person name="Sato S."/>
            <person name="Yoshikawa S."/>
            <person name="Yamada K."/>
            <person name="Nakamura Y."/>
            <person name="Ichinomiya M."/>
            <person name="Sato N."/>
            <person name="Blanc-Mathieu R."/>
            <person name="Endo H."/>
            <person name="Kuwata A."/>
            <person name="Ogata H."/>
        </authorList>
    </citation>
    <scope>NUCLEOTIDE SEQUENCE [LARGE SCALE GENOMIC DNA]</scope>
</reference>
<dbReference type="Proteomes" id="UP001162640">
    <property type="component" value="Unassembled WGS sequence"/>
</dbReference>
<organism evidence="4 5">
    <name type="scientific">Triparma laevis f. inornata</name>
    <dbReference type="NCBI Taxonomy" id="1714386"/>
    <lineage>
        <taxon>Eukaryota</taxon>
        <taxon>Sar</taxon>
        <taxon>Stramenopiles</taxon>
        <taxon>Ochrophyta</taxon>
        <taxon>Bolidophyceae</taxon>
        <taxon>Parmales</taxon>
        <taxon>Triparmaceae</taxon>
        <taxon>Triparma</taxon>
    </lineage>
</organism>
<comment type="caution">
    <text evidence="4">The sequence shown here is derived from an EMBL/GenBank/DDBJ whole genome shotgun (WGS) entry which is preliminary data.</text>
</comment>
<protein>
    <recommendedName>
        <fullName evidence="3">Tyrosine-protein kinase ephrin type A/B receptor-like domain-containing protein</fullName>
    </recommendedName>
</protein>
<feature type="transmembrane region" description="Helical" evidence="2">
    <location>
        <begin position="884"/>
        <end position="902"/>
    </location>
</feature>
<feature type="transmembrane region" description="Helical" evidence="2">
    <location>
        <begin position="1028"/>
        <end position="1050"/>
    </location>
</feature>
<feature type="transmembrane region" description="Helical" evidence="2">
    <location>
        <begin position="805"/>
        <end position="825"/>
    </location>
</feature>
<dbReference type="Gene3D" id="2.60.120.200">
    <property type="match status" value="1"/>
</dbReference>
<evidence type="ECO:0000313" key="4">
    <source>
        <dbReference type="EMBL" id="GMH89177.1"/>
    </source>
</evidence>
<dbReference type="InterPro" id="IPR013320">
    <property type="entry name" value="ConA-like_dom_sf"/>
</dbReference>
<dbReference type="Pfam" id="PF13385">
    <property type="entry name" value="Laminin_G_3"/>
    <property type="match status" value="1"/>
</dbReference>
<dbReference type="PANTHER" id="PTHR46967:SF2">
    <property type="entry name" value="SUSHI, VON WILLEBRAND FACTOR TYPE A, EGF AND PENTRAXIN DOMAIN-CONTAINING PROTEIN 1-LIKE"/>
    <property type="match status" value="1"/>
</dbReference>
<evidence type="ECO:0000256" key="2">
    <source>
        <dbReference type="SAM" id="Phobius"/>
    </source>
</evidence>
<dbReference type="SMART" id="SM01411">
    <property type="entry name" value="Ephrin_rec_like"/>
    <property type="match status" value="8"/>
</dbReference>
<evidence type="ECO:0000313" key="5">
    <source>
        <dbReference type="Proteomes" id="UP001162640"/>
    </source>
</evidence>
<dbReference type="Gene3D" id="2.10.50.10">
    <property type="entry name" value="Tumor Necrosis Factor Receptor, subunit A, domain 2"/>
    <property type="match status" value="6"/>
</dbReference>
<evidence type="ECO:0000256" key="1">
    <source>
        <dbReference type="SAM" id="MobiDB-lite"/>
    </source>
</evidence>
<keyword evidence="2" id="KW-1133">Transmembrane helix</keyword>
<keyword evidence="2" id="KW-0812">Transmembrane</keyword>
<feature type="transmembrane region" description="Helical" evidence="2">
    <location>
        <begin position="976"/>
        <end position="996"/>
    </location>
</feature>
<dbReference type="InterPro" id="IPR009030">
    <property type="entry name" value="Growth_fac_rcpt_cys_sf"/>
</dbReference>
<feature type="region of interest" description="Disordered" evidence="1">
    <location>
        <begin position="1315"/>
        <end position="1380"/>
    </location>
</feature>
<accession>A0A9W7ESJ6</accession>
<gene>
    <name evidence="4" type="ORF">TL16_g11377</name>
</gene>
<dbReference type="Pfam" id="PF07699">
    <property type="entry name" value="Ephrin_rec_like"/>
    <property type="match status" value="1"/>
</dbReference>
<proteinExistence type="predicted"/>
<name>A0A9W7ESJ6_9STRA</name>
<dbReference type="SUPFAM" id="SSF49899">
    <property type="entry name" value="Concanavalin A-like lectins/glucanases"/>
    <property type="match status" value="1"/>
</dbReference>
<evidence type="ECO:0000259" key="3">
    <source>
        <dbReference type="Pfam" id="PF07699"/>
    </source>
</evidence>
<feature type="transmembrane region" description="Helical" evidence="2">
    <location>
        <begin position="1197"/>
        <end position="1217"/>
    </location>
</feature>
<dbReference type="InterPro" id="IPR011641">
    <property type="entry name" value="Tyr-kin_ephrin_A/B_rcpt-like"/>
</dbReference>
<keyword evidence="2" id="KW-0472">Membrane</keyword>
<feature type="transmembrane region" description="Helical" evidence="2">
    <location>
        <begin position="943"/>
        <end position="964"/>
    </location>
</feature>
<sequence>MRSSLAATFMNGATCSAEGIMLDGNNDYVDINDWEWGGATSFEVYVKYDTFNDNSRVFDFGSGAGSDNVLLENQGTTSAINWGVHQGSTYKGLTMSNWDSATWTHIVVSIKDTTMKVYKNGILVGTNTDGYEPNVMTRTNHIIGAAEWNGMNYYLDGTIGYLKMWHGVELTDSDVDALYFCPSGTSGSLPSSCPTCPIGQYSTYPDTLACSSCPDGKATTADTDPSSHDSADDCSVTCPAGTYSTSGAACLVCPAGTYSSLPGSASCSVCPAGTFNADQATSPSAHDNLSDCLEDDGNVASKHDAADDCQACGPGFFSNEDVGVTECTKCPNGEVSSAGASICSRCPAGYDCTGATTPCPTGKYSNGNTEGQGQMPLLDCVPCEEGFMCPGGTDRTQCLAGSHQPELSQTACLACEAGKYQGLPGKEMCDECPAGYFCPERSANPISCGSVALYCPAGSTIVKATSEGYYTTPALDGTITTRSGQILCERGFACVGGVKARCNAPGQYSGGHSQPGSGYCDQCLTGKYYNEPTNDCQLCPKNTFTISGATDINGCEDCPAGGHSQPGSGYCDQCLSGKYYEEQANDCKLCPAGTCTATGGVDLEACIACDDGFYSSDPGSATCLTCDPGKITNADQTDCFLCPAGKISGVASSECTVCEIGKFAENEGSVECNFCNTDEVVKGSITAESGTTSKLGCICPAGKYLNNETSTCDTVPEGVKETVDGMNVTTMNLEMGFWRTTSDSSDILMCLAEDHCLGGSDPEDQCKEGHTGPLCAVCDKSFASTGSGPTLKCNICEGGDATLTIAVYLSLFITTLGLAVGLACCCNGRKLDQDEDDDDDINLTSADSLAAGNRSSQGLSSARAERAVKKVNGIMSAIAEVQPFIKIMFSYYQIVGGMSWGFDLNFPPIITSFLSFTSSIVNLDFLNLMPLGCITTSDFHRTLVVMTLGPFTLGFLNLLLYKVLKTCGAKHQANVTFGWLLFMTFLILPSVCTKIFSTFACRDFDGDYGSYLKVDYSINCDSADHKKYVTYACFCCAVFPIGVPLMYFILLRQMKNLVDPGQNELCFEKGKEEGLKAALKERERHEHEHEDLASLSFLYSAYEPKCWYFEIVETGRKLILTGGLIFLGPGTSEQIAISMLICLGAIRIFSGFKPFVKQSHDSFSEMSQWQVFFVMLSAMMIKTKLDAGETSSEQGLYDVILVGIQFMSPLLLVGILLKKGKTAARGLARSVVGSGQGRETAAEGVGLVLVERGEGGVNQAAVLGGGSWPEPSNPRKSKFEHSNTLRDMPTHAGKNKADNGRPNCSFDTFKNPNLVLGGKGGSKKNKNNIIKEPPKRKSIFAIPKEHLEDAPIGPRKIPPPPNIEDEDDDVGLPPYPPPAA</sequence>
<feature type="transmembrane region" description="Helical" evidence="2">
    <location>
        <begin position="1135"/>
        <end position="1156"/>
    </location>
</feature>
<dbReference type="SUPFAM" id="SSF57184">
    <property type="entry name" value="Growth factor receptor domain"/>
    <property type="match status" value="3"/>
</dbReference>
<feature type="domain" description="Tyrosine-protein kinase ephrin type A/B receptor-like" evidence="3">
    <location>
        <begin position="241"/>
        <end position="279"/>
    </location>
</feature>